<name>A0A4Y2KFM0_ARAVE</name>
<sequence length="104" mass="11849">MAFYKWIVTDIIHRSLVCAATFQNSEEEGEKKGDPNLSIKKERNQEIQRIFLSIELRTSLEIVYGNGIKHSSNDIDTSVFTSLGREGSFLLNRMPSGILERKSD</sequence>
<organism evidence="1 2">
    <name type="scientific">Araneus ventricosus</name>
    <name type="common">Orbweaver spider</name>
    <name type="synonym">Epeira ventricosa</name>
    <dbReference type="NCBI Taxonomy" id="182803"/>
    <lineage>
        <taxon>Eukaryota</taxon>
        <taxon>Metazoa</taxon>
        <taxon>Ecdysozoa</taxon>
        <taxon>Arthropoda</taxon>
        <taxon>Chelicerata</taxon>
        <taxon>Arachnida</taxon>
        <taxon>Araneae</taxon>
        <taxon>Araneomorphae</taxon>
        <taxon>Entelegynae</taxon>
        <taxon>Araneoidea</taxon>
        <taxon>Araneidae</taxon>
        <taxon>Araneus</taxon>
    </lineage>
</organism>
<evidence type="ECO:0000313" key="2">
    <source>
        <dbReference type="Proteomes" id="UP000499080"/>
    </source>
</evidence>
<protein>
    <submittedName>
        <fullName evidence="1">Uncharacterized protein</fullName>
    </submittedName>
</protein>
<evidence type="ECO:0000313" key="1">
    <source>
        <dbReference type="EMBL" id="GBN01261.1"/>
    </source>
</evidence>
<gene>
    <name evidence="1" type="ORF">AVEN_222622_1</name>
</gene>
<proteinExistence type="predicted"/>
<dbReference type="EMBL" id="BGPR01004600">
    <property type="protein sequence ID" value="GBN01261.1"/>
    <property type="molecule type" value="Genomic_DNA"/>
</dbReference>
<reference evidence="1 2" key="1">
    <citation type="journal article" date="2019" name="Sci. Rep.">
        <title>Orb-weaving spider Araneus ventricosus genome elucidates the spidroin gene catalogue.</title>
        <authorList>
            <person name="Kono N."/>
            <person name="Nakamura H."/>
            <person name="Ohtoshi R."/>
            <person name="Moran D.A.P."/>
            <person name="Shinohara A."/>
            <person name="Yoshida Y."/>
            <person name="Fujiwara M."/>
            <person name="Mori M."/>
            <person name="Tomita M."/>
            <person name="Arakawa K."/>
        </authorList>
    </citation>
    <scope>NUCLEOTIDE SEQUENCE [LARGE SCALE GENOMIC DNA]</scope>
</reference>
<dbReference type="AlphaFoldDB" id="A0A4Y2KFM0"/>
<comment type="caution">
    <text evidence="1">The sequence shown here is derived from an EMBL/GenBank/DDBJ whole genome shotgun (WGS) entry which is preliminary data.</text>
</comment>
<keyword evidence="2" id="KW-1185">Reference proteome</keyword>
<dbReference type="Proteomes" id="UP000499080">
    <property type="component" value="Unassembled WGS sequence"/>
</dbReference>
<accession>A0A4Y2KFM0</accession>